<protein>
    <submittedName>
        <fullName evidence="2">Uncharacterized protein</fullName>
    </submittedName>
</protein>
<evidence type="ECO:0000313" key="2">
    <source>
        <dbReference type="EMBL" id="UYV76579.1"/>
    </source>
</evidence>
<proteinExistence type="predicted"/>
<feature type="compositionally biased region" description="Low complexity" evidence="1">
    <location>
        <begin position="305"/>
        <end position="319"/>
    </location>
</feature>
<sequence length="905" mass="99691">MAIAHVGRSLIYAERYQLIEKQDVIFTKVGGSNKRPHDPDHAKSAIKKGCVQAPGIPLNSSRSRATPRPILVGLSSVQLADKLIEEGLNIKDLTLRAFPLMKRAERIVLGNVLFFVEGADLVTALRPYGQVTFIIQKMIQLEDSCWADARREAFITLRVGVKLSQIPAQLDVKGVVMHVYVTDGIKCSLCYKQGHKCANCPRKTGLQEDKLVLPHQLQLHQQPHLQTITCCSGHSPTSIKGIQCSAGPDPQGNPYNERSKSLEPKTSRKRRQGPVSRPPSSKPMPSNNSAFSTPAAELSAPIKQTPSTVSSPAAPTPGANFPVRPYETPAPELPVPAPSTSQMPSRPEPSSTNTEPLAAPAEEIQAMTESSIQSATPADKNISLSQAIQEREPLNNFFEQLKAYSTLAPLYGFQVDYEDVVSAENHLLGILEREISRWSPYVRGFSLVGRARAANSLVLAAVLHHLHGYLPGDAKIAKLQARLTRFLACFKGVQAACRAGGKNAYSWLLESGAWMAPLSSGSWLLPRRRRLLDLWEQVSSILSLNHRVVPTPALMNLPLVGACRFLATPSLRAPSRWVGVRVRDLAGPATSLTTRLTRSTCDDAAALGSFCCRLVAENAGSSHQERSLEEAVVLRGTATPFLRISTRTARRMLERPRLAAVPISRYLRRWAPVVDVPSTSLAFSSLRRCSFGAMQRTSLCGWPCTPCLIRGTRRRASPAVRPLIREVFSIIGRPPDLQSWIFAVDLENHAITISSAAKHAIYVFFVDREMRGVAGDPLAVFHQTLQRPGVLHADGSGDLSLAHRYWSCRQIRPVIVETFTIIQQPPDLQSWIFGHGLEVDALAILASAKARIYRHFLTLELRGVQGDPLLVWRRTLSRWATLLQVQNPHGHLQGDEMLQELTTNQ</sequence>
<organism evidence="2 3">
    <name type="scientific">Cordylochernes scorpioides</name>
    <dbReference type="NCBI Taxonomy" id="51811"/>
    <lineage>
        <taxon>Eukaryota</taxon>
        <taxon>Metazoa</taxon>
        <taxon>Ecdysozoa</taxon>
        <taxon>Arthropoda</taxon>
        <taxon>Chelicerata</taxon>
        <taxon>Arachnida</taxon>
        <taxon>Pseudoscorpiones</taxon>
        <taxon>Cheliferoidea</taxon>
        <taxon>Chernetidae</taxon>
        <taxon>Cordylochernes</taxon>
    </lineage>
</organism>
<dbReference type="Proteomes" id="UP001235939">
    <property type="component" value="Chromosome 14"/>
</dbReference>
<evidence type="ECO:0000313" key="3">
    <source>
        <dbReference type="Proteomes" id="UP001235939"/>
    </source>
</evidence>
<gene>
    <name evidence="2" type="ORF">LAZ67_14001248</name>
</gene>
<feature type="region of interest" description="Disordered" evidence="1">
    <location>
        <begin position="241"/>
        <end position="356"/>
    </location>
</feature>
<reference evidence="2 3" key="1">
    <citation type="submission" date="2022-01" db="EMBL/GenBank/DDBJ databases">
        <title>A chromosomal length assembly of Cordylochernes scorpioides.</title>
        <authorList>
            <person name="Zeh D."/>
            <person name="Zeh J."/>
        </authorList>
    </citation>
    <scope>NUCLEOTIDE SEQUENCE [LARGE SCALE GENOMIC DNA]</scope>
    <source>
        <strain evidence="2">IN4F17</strain>
        <tissue evidence="2">Whole Body</tissue>
    </source>
</reference>
<feature type="compositionally biased region" description="Polar residues" evidence="1">
    <location>
        <begin position="338"/>
        <end position="355"/>
    </location>
</feature>
<accession>A0ABY6L728</accession>
<evidence type="ECO:0000256" key="1">
    <source>
        <dbReference type="SAM" id="MobiDB-lite"/>
    </source>
</evidence>
<name>A0ABY6L728_9ARAC</name>
<keyword evidence="3" id="KW-1185">Reference proteome</keyword>
<feature type="compositionally biased region" description="Basic and acidic residues" evidence="1">
    <location>
        <begin position="257"/>
        <end position="266"/>
    </location>
</feature>
<dbReference type="EMBL" id="CP092876">
    <property type="protein sequence ID" value="UYV76579.1"/>
    <property type="molecule type" value="Genomic_DNA"/>
</dbReference>